<dbReference type="Gene3D" id="3.30.565.10">
    <property type="entry name" value="Histidine kinase-like ATPase, C-terminal domain"/>
    <property type="match status" value="1"/>
</dbReference>
<name>A0A6I4T852_9SPHN</name>
<dbReference type="EMBL" id="WTYT01000004">
    <property type="protein sequence ID" value="MXO65985.1"/>
    <property type="molecule type" value="Genomic_DNA"/>
</dbReference>
<dbReference type="SUPFAM" id="SSF55874">
    <property type="entry name" value="ATPase domain of HSP90 chaperone/DNA topoisomerase II/histidine kinase"/>
    <property type="match status" value="1"/>
</dbReference>
<dbReference type="AlphaFoldDB" id="A0A6I4T852"/>
<evidence type="ECO:0000256" key="2">
    <source>
        <dbReference type="ARBA" id="ARBA00012438"/>
    </source>
</evidence>
<evidence type="ECO:0000256" key="5">
    <source>
        <dbReference type="ARBA" id="ARBA00023012"/>
    </source>
</evidence>
<sequence length="477" mass="51775">MPRLTTAECDGDDRLVAAEEPLARLQRECGGDVPGVLAIPALLQLVRKSRHFGLKLAQPLTIRTSAEYASCWAEIRPQEDKSCQITLSNWRMRSAQGQINDADVPSSEMSSRSQVETAATGHIGLTARLDPQQRILAVESFEPDLSSFTCEMETAIGQSWTGLLARDAFSGDDLPDWRKLDGRMLTIPGSERNWTVRMVPLGQAEPGAKGFELSLFTEDEYRETSASTEVKSGTGAFDGAIRKEIVPVLKQPISRIIANAETIRAQLAGPLSDEYSNYAADIASAGEHLLALISDLADLEVVEADNFTTAPDHIDLLDVARRATGILGVRARERGIGFVLPPDDVEIPAVAEFRRVLQILLNLLGNAVRYSPSHSVVTVDAGCNGANVWMTIRDEGKGIAPEQRDKMFAKFERLGRSGDGGTGLGLYISRRLARQMGGDLVLQDIAGKGASFLLTLPARQGAKQEKSRRSPKTPTAL</sequence>
<evidence type="ECO:0000256" key="1">
    <source>
        <dbReference type="ARBA" id="ARBA00000085"/>
    </source>
</evidence>
<dbReference type="Proteomes" id="UP000438476">
    <property type="component" value="Unassembled WGS sequence"/>
</dbReference>
<dbReference type="Gene3D" id="1.10.287.130">
    <property type="match status" value="1"/>
</dbReference>
<dbReference type="SUPFAM" id="SSF47384">
    <property type="entry name" value="Homodimeric domain of signal transducing histidine kinase"/>
    <property type="match status" value="1"/>
</dbReference>
<dbReference type="Pfam" id="PF02518">
    <property type="entry name" value="HATPase_c"/>
    <property type="match status" value="1"/>
</dbReference>
<dbReference type="InterPro" id="IPR003594">
    <property type="entry name" value="HATPase_dom"/>
</dbReference>
<dbReference type="PANTHER" id="PTHR43711">
    <property type="entry name" value="TWO-COMPONENT HISTIDINE KINASE"/>
    <property type="match status" value="1"/>
</dbReference>
<evidence type="ECO:0000256" key="4">
    <source>
        <dbReference type="ARBA" id="ARBA00022777"/>
    </source>
</evidence>
<dbReference type="SMART" id="SM00387">
    <property type="entry name" value="HATPase_c"/>
    <property type="match status" value="1"/>
</dbReference>
<organism evidence="7 8">
    <name type="scientific">Altericroceibacterium endophyticum</name>
    <dbReference type="NCBI Taxonomy" id="1808508"/>
    <lineage>
        <taxon>Bacteria</taxon>
        <taxon>Pseudomonadati</taxon>
        <taxon>Pseudomonadota</taxon>
        <taxon>Alphaproteobacteria</taxon>
        <taxon>Sphingomonadales</taxon>
        <taxon>Erythrobacteraceae</taxon>
        <taxon>Altericroceibacterium</taxon>
    </lineage>
</organism>
<evidence type="ECO:0000259" key="6">
    <source>
        <dbReference type="PROSITE" id="PS50109"/>
    </source>
</evidence>
<dbReference type="OrthoDB" id="7933832at2"/>
<protein>
    <recommendedName>
        <fullName evidence="2">histidine kinase</fullName>
        <ecNumber evidence="2">2.7.13.3</ecNumber>
    </recommendedName>
</protein>
<comment type="caution">
    <text evidence="7">The sequence shown here is derived from an EMBL/GenBank/DDBJ whole genome shotgun (WGS) entry which is preliminary data.</text>
</comment>
<dbReference type="InterPro" id="IPR050736">
    <property type="entry name" value="Sensor_HK_Regulatory"/>
</dbReference>
<dbReference type="InterPro" id="IPR004358">
    <property type="entry name" value="Sig_transdc_His_kin-like_C"/>
</dbReference>
<accession>A0A6I4T852</accession>
<keyword evidence="5" id="KW-0902">Two-component regulatory system</keyword>
<proteinExistence type="predicted"/>
<dbReference type="InterPro" id="IPR036890">
    <property type="entry name" value="HATPase_C_sf"/>
</dbReference>
<keyword evidence="3" id="KW-0808">Transferase</keyword>
<dbReference type="PANTHER" id="PTHR43711:SF1">
    <property type="entry name" value="HISTIDINE KINASE 1"/>
    <property type="match status" value="1"/>
</dbReference>
<comment type="catalytic activity">
    <reaction evidence="1">
        <text>ATP + protein L-histidine = ADP + protein N-phospho-L-histidine.</text>
        <dbReference type="EC" id="2.7.13.3"/>
    </reaction>
</comment>
<dbReference type="InterPro" id="IPR036097">
    <property type="entry name" value="HisK_dim/P_sf"/>
</dbReference>
<feature type="domain" description="Histidine kinase" evidence="6">
    <location>
        <begin position="244"/>
        <end position="460"/>
    </location>
</feature>
<gene>
    <name evidence="7" type="ORF">GRI91_09490</name>
</gene>
<dbReference type="EC" id="2.7.13.3" evidence="2"/>
<dbReference type="InterPro" id="IPR005467">
    <property type="entry name" value="His_kinase_dom"/>
</dbReference>
<dbReference type="GO" id="GO:0000155">
    <property type="term" value="F:phosphorelay sensor kinase activity"/>
    <property type="evidence" value="ECO:0007669"/>
    <property type="project" value="InterPro"/>
</dbReference>
<keyword evidence="8" id="KW-1185">Reference proteome</keyword>
<evidence type="ECO:0000313" key="8">
    <source>
        <dbReference type="Proteomes" id="UP000438476"/>
    </source>
</evidence>
<evidence type="ECO:0000256" key="3">
    <source>
        <dbReference type="ARBA" id="ARBA00022679"/>
    </source>
</evidence>
<evidence type="ECO:0000313" key="7">
    <source>
        <dbReference type="EMBL" id="MXO65985.1"/>
    </source>
</evidence>
<dbReference type="PRINTS" id="PR00344">
    <property type="entry name" value="BCTRLSENSOR"/>
</dbReference>
<reference evidence="7 8" key="1">
    <citation type="submission" date="2019-12" db="EMBL/GenBank/DDBJ databases">
        <title>Genomic-based taxomic classification of the family Erythrobacteraceae.</title>
        <authorList>
            <person name="Xu L."/>
        </authorList>
    </citation>
    <scope>NUCLEOTIDE SEQUENCE [LARGE SCALE GENOMIC DNA]</scope>
    <source>
        <strain evidence="7 8">LMG 29518</strain>
    </source>
</reference>
<dbReference type="PROSITE" id="PS50109">
    <property type="entry name" value="HIS_KIN"/>
    <property type="match status" value="1"/>
</dbReference>
<keyword evidence="4 7" id="KW-0418">Kinase</keyword>